<sequence>MAIELYQHASEAFVEQVTKIIGKACEINSFPQEWVEKIQIPVPEKARPQRAIAGASGKQTTIESYAADRFPRNPIMFAGNVHIKGIAFQYKRSAITRVKAPPTVELAFAPATTAGSFDRCRFPRNESTVRELRANATKRAE</sequence>
<evidence type="ECO:0000313" key="2">
    <source>
        <dbReference type="Proteomes" id="UP000299102"/>
    </source>
</evidence>
<keyword evidence="2" id="KW-1185">Reference proteome</keyword>
<dbReference type="EMBL" id="BGZK01000662">
    <property type="protein sequence ID" value="GBP55153.1"/>
    <property type="molecule type" value="Genomic_DNA"/>
</dbReference>
<comment type="caution">
    <text evidence="1">The sequence shown here is derived from an EMBL/GenBank/DDBJ whole genome shotgun (WGS) entry which is preliminary data.</text>
</comment>
<evidence type="ECO:0000313" key="1">
    <source>
        <dbReference type="EMBL" id="GBP55153.1"/>
    </source>
</evidence>
<accession>A0A4C1WW64</accession>
<proteinExistence type="predicted"/>
<protein>
    <submittedName>
        <fullName evidence="1">Uncharacterized protein</fullName>
    </submittedName>
</protein>
<name>A0A4C1WW64_EUMVA</name>
<dbReference type="Proteomes" id="UP000299102">
    <property type="component" value="Unassembled WGS sequence"/>
</dbReference>
<dbReference type="AlphaFoldDB" id="A0A4C1WW64"/>
<organism evidence="1 2">
    <name type="scientific">Eumeta variegata</name>
    <name type="common">Bagworm moth</name>
    <name type="synonym">Eumeta japonica</name>
    <dbReference type="NCBI Taxonomy" id="151549"/>
    <lineage>
        <taxon>Eukaryota</taxon>
        <taxon>Metazoa</taxon>
        <taxon>Ecdysozoa</taxon>
        <taxon>Arthropoda</taxon>
        <taxon>Hexapoda</taxon>
        <taxon>Insecta</taxon>
        <taxon>Pterygota</taxon>
        <taxon>Neoptera</taxon>
        <taxon>Endopterygota</taxon>
        <taxon>Lepidoptera</taxon>
        <taxon>Glossata</taxon>
        <taxon>Ditrysia</taxon>
        <taxon>Tineoidea</taxon>
        <taxon>Psychidae</taxon>
        <taxon>Oiketicinae</taxon>
        <taxon>Eumeta</taxon>
    </lineage>
</organism>
<reference evidence="1 2" key="1">
    <citation type="journal article" date="2019" name="Commun. Biol.">
        <title>The bagworm genome reveals a unique fibroin gene that provides high tensile strength.</title>
        <authorList>
            <person name="Kono N."/>
            <person name="Nakamura H."/>
            <person name="Ohtoshi R."/>
            <person name="Tomita M."/>
            <person name="Numata K."/>
            <person name="Arakawa K."/>
        </authorList>
    </citation>
    <scope>NUCLEOTIDE SEQUENCE [LARGE SCALE GENOMIC DNA]</scope>
</reference>
<gene>
    <name evidence="1" type="ORF">EVAR_90174_1</name>
</gene>